<keyword evidence="2" id="KW-1133">Transmembrane helix</keyword>
<evidence type="ECO:0000313" key="4">
    <source>
        <dbReference type="Proteomes" id="UP000885826"/>
    </source>
</evidence>
<keyword evidence="2" id="KW-0472">Membrane</keyword>
<evidence type="ECO:0008006" key="5">
    <source>
        <dbReference type="Google" id="ProtNLM"/>
    </source>
</evidence>
<dbReference type="Gene3D" id="3.30.450.20">
    <property type="entry name" value="PAS domain"/>
    <property type="match status" value="1"/>
</dbReference>
<comment type="caution">
    <text evidence="3">The sequence shown here is derived from an EMBL/GenBank/DDBJ whole genome shotgun (WGS) entry which is preliminary data.</text>
</comment>
<keyword evidence="1" id="KW-0175">Coiled coil</keyword>
<feature type="coiled-coil region" evidence="1">
    <location>
        <begin position="209"/>
        <end position="322"/>
    </location>
</feature>
<sequence>MSKVTFAIIPLILIVLLSVFFFLSPNFLAKKTADSGAALTEIMVKRFMTVGNLISHATFVEDAIIMEETSKLNEIITQLRRDEPEIQFIHFTDSKNKVIASTDSALIGKTYSSSLLKSGKNTVKEEGGVFNGAFNITIGKSLIGALYFGAKPLMPVVKVTTSSNPIILVVGIIVGIITFFIMFAMQRNLEAKIVEDINKRQEEVFSPKIESLRKEQEKAQQEFDELNNQIAEARRTLEQLNEDYEARKREIEANPVMQSIEKLKESEAELLKRLEKLKEEEQQLNKEISLITQKREEVRSALEAEKKEERTLHEKLDLIKKKILHLETPKK</sequence>
<dbReference type="Proteomes" id="UP000885826">
    <property type="component" value="Unassembled WGS sequence"/>
</dbReference>
<dbReference type="AlphaFoldDB" id="A0A9C9K0T8"/>
<dbReference type="SUPFAM" id="SSF103190">
    <property type="entry name" value="Sensory domain-like"/>
    <property type="match status" value="1"/>
</dbReference>
<keyword evidence="2" id="KW-0812">Transmembrane</keyword>
<evidence type="ECO:0000313" key="3">
    <source>
        <dbReference type="EMBL" id="HEC79423.1"/>
    </source>
</evidence>
<evidence type="ECO:0000256" key="2">
    <source>
        <dbReference type="SAM" id="Phobius"/>
    </source>
</evidence>
<name>A0A9C9K0T8_UNCW3</name>
<accession>A0A9C9K0T8</accession>
<feature type="transmembrane region" description="Helical" evidence="2">
    <location>
        <begin position="165"/>
        <end position="185"/>
    </location>
</feature>
<gene>
    <name evidence="3" type="ORF">ENI34_09860</name>
</gene>
<protein>
    <recommendedName>
        <fullName evidence="5">Single cache domain-containing protein</fullName>
    </recommendedName>
</protein>
<organism evidence="3 4">
    <name type="scientific">candidate division WOR-3 bacterium</name>
    <dbReference type="NCBI Taxonomy" id="2052148"/>
    <lineage>
        <taxon>Bacteria</taxon>
        <taxon>Bacteria division WOR-3</taxon>
    </lineage>
</organism>
<proteinExistence type="predicted"/>
<evidence type="ECO:0000256" key="1">
    <source>
        <dbReference type="SAM" id="Coils"/>
    </source>
</evidence>
<dbReference type="EMBL" id="DRIG01000100">
    <property type="protein sequence ID" value="HEC79423.1"/>
    <property type="molecule type" value="Genomic_DNA"/>
</dbReference>
<reference evidence="3" key="1">
    <citation type="journal article" date="2020" name="mSystems">
        <title>Genome- and Community-Level Interaction Insights into Carbon Utilization and Element Cycling Functions of Hydrothermarchaeota in Hydrothermal Sediment.</title>
        <authorList>
            <person name="Zhou Z."/>
            <person name="Liu Y."/>
            <person name="Xu W."/>
            <person name="Pan J."/>
            <person name="Luo Z.H."/>
            <person name="Li M."/>
        </authorList>
    </citation>
    <scope>NUCLEOTIDE SEQUENCE</scope>
    <source>
        <strain evidence="3">HyVt-388</strain>
    </source>
</reference>
<feature type="transmembrane region" description="Helical" evidence="2">
    <location>
        <begin position="6"/>
        <end position="23"/>
    </location>
</feature>
<dbReference type="InterPro" id="IPR029151">
    <property type="entry name" value="Sensor-like_sf"/>
</dbReference>
<feature type="transmembrane region" description="Helical" evidence="2">
    <location>
        <begin position="129"/>
        <end position="150"/>
    </location>
</feature>